<dbReference type="InterPro" id="IPR004840">
    <property type="entry name" value="Amino_acid_permease_CS"/>
</dbReference>
<feature type="transmembrane region" description="Helical" evidence="8">
    <location>
        <begin position="288"/>
        <end position="310"/>
    </location>
</feature>
<keyword evidence="6 8" id="KW-0472">Membrane</keyword>
<keyword evidence="3 8" id="KW-0812">Transmembrane</keyword>
<dbReference type="InterPro" id="IPR004841">
    <property type="entry name" value="AA-permease/SLC12A_dom"/>
</dbReference>
<protein>
    <submittedName>
        <fullName evidence="10">Amino acid permease/ SLC12A domain-containing protein</fullName>
    </submittedName>
</protein>
<dbReference type="OrthoDB" id="3900342at2759"/>
<evidence type="ECO:0000256" key="7">
    <source>
        <dbReference type="SAM" id="MobiDB-lite"/>
    </source>
</evidence>
<dbReference type="EMBL" id="NESQ01000142">
    <property type="protein sequence ID" value="PUU77754.1"/>
    <property type="molecule type" value="Genomic_DNA"/>
</dbReference>
<feature type="domain" description="Amino acid permease/ SLC12A" evidence="9">
    <location>
        <begin position="57"/>
        <end position="519"/>
    </location>
</feature>
<feature type="transmembrane region" description="Helical" evidence="8">
    <location>
        <begin position="420"/>
        <end position="442"/>
    </location>
</feature>
<dbReference type="PANTHER" id="PTHR43341:SF39">
    <property type="entry name" value="AMINO ACID TRANSPORTER (EUROFUNG)-RELATED"/>
    <property type="match status" value="1"/>
</dbReference>
<gene>
    <name evidence="10" type="ORF">B9Z19DRAFT_1026568</name>
</gene>
<dbReference type="Gene3D" id="1.20.1740.10">
    <property type="entry name" value="Amino acid/polyamine transporter I"/>
    <property type="match status" value="1"/>
</dbReference>
<feature type="transmembrane region" description="Helical" evidence="8">
    <location>
        <begin position="168"/>
        <end position="188"/>
    </location>
</feature>
<feature type="transmembrane region" description="Helical" evidence="8">
    <location>
        <begin position="462"/>
        <end position="483"/>
    </location>
</feature>
<feature type="transmembrane region" description="Helical" evidence="8">
    <location>
        <begin position="330"/>
        <end position="357"/>
    </location>
</feature>
<reference evidence="10 11" key="1">
    <citation type="submission" date="2017-04" db="EMBL/GenBank/DDBJ databases">
        <title>Draft genome sequence of Tuber borchii Vittad., a whitish edible truffle.</title>
        <authorList>
            <consortium name="DOE Joint Genome Institute"/>
            <person name="Murat C."/>
            <person name="Kuo A."/>
            <person name="Barry K.W."/>
            <person name="Clum A."/>
            <person name="Dockter R.B."/>
            <person name="Fauchery L."/>
            <person name="Iotti M."/>
            <person name="Kohler A."/>
            <person name="Labutti K."/>
            <person name="Lindquist E.A."/>
            <person name="Lipzen A."/>
            <person name="Ohm R.A."/>
            <person name="Wang M."/>
            <person name="Grigoriev I.V."/>
            <person name="Zambonelli A."/>
            <person name="Martin F.M."/>
        </authorList>
    </citation>
    <scope>NUCLEOTIDE SEQUENCE [LARGE SCALE GENOMIC DNA]</scope>
    <source>
        <strain evidence="10 11">Tbo3840</strain>
    </source>
</reference>
<evidence type="ECO:0000313" key="10">
    <source>
        <dbReference type="EMBL" id="PUU77754.1"/>
    </source>
</evidence>
<evidence type="ECO:0000256" key="4">
    <source>
        <dbReference type="ARBA" id="ARBA00022970"/>
    </source>
</evidence>
<dbReference type="PANTHER" id="PTHR43341">
    <property type="entry name" value="AMINO ACID PERMEASE"/>
    <property type="match status" value="1"/>
</dbReference>
<evidence type="ECO:0000259" key="9">
    <source>
        <dbReference type="Pfam" id="PF00324"/>
    </source>
</evidence>
<comment type="subcellular location">
    <subcellularLocation>
        <location evidence="1">Membrane</location>
        <topology evidence="1">Multi-pass membrane protein</topology>
    </subcellularLocation>
</comment>
<feature type="transmembrane region" description="Helical" evidence="8">
    <location>
        <begin position="495"/>
        <end position="512"/>
    </location>
</feature>
<dbReference type="GO" id="GO:0015171">
    <property type="term" value="F:amino acid transmembrane transporter activity"/>
    <property type="evidence" value="ECO:0007669"/>
    <property type="project" value="TreeGrafter"/>
</dbReference>
<proteinExistence type="predicted"/>
<evidence type="ECO:0000256" key="3">
    <source>
        <dbReference type="ARBA" id="ARBA00022692"/>
    </source>
</evidence>
<accession>A0A2T6ZQP3</accession>
<feature type="transmembrane region" description="Helical" evidence="8">
    <location>
        <begin position="60"/>
        <end position="80"/>
    </location>
</feature>
<dbReference type="Proteomes" id="UP000244722">
    <property type="component" value="Unassembled WGS sequence"/>
</dbReference>
<evidence type="ECO:0000313" key="11">
    <source>
        <dbReference type="Proteomes" id="UP000244722"/>
    </source>
</evidence>
<feature type="transmembrane region" description="Helical" evidence="8">
    <location>
        <begin position="135"/>
        <end position="156"/>
    </location>
</feature>
<name>A0A2T6ZQP3_TUBBO</name>
<keyword evidence="11" id="KW-1185">Reference proteome</keyword>
<evidence type="ECO:0000256" key="8">
    <source>
        <dbReference type="SAM" id="Phobius"/>
    </source>
</evidence>
<dbReference type="FunFam" id="1.20.1740.10:FF:000006">
    <property type="entry name" value="General amino acid permease"/>
    <property type="match status" value="1"/>
</dbReference>
<evidence type="ECO:0000256" key="5">
    <source>
        <dbReference type="ARBA" id="ARBA00022989"/>
    </source>
</evidence>
<feature type="transmembrane region" description="Helical" evidence="8">
    <location>
        <begin position="194"/>
        <end position="217"/>
    </location>
</feature>
<feature type="region of interest" description="Disordered" evidence="7">
    <location>
        <begin position="1"/>
        <end position="35"/>
    </location>
</feature>
<feature type="transmembrane region" description="Helical" evidence="8">
    <location>
        <begin position="390"/>
        <end position="408"/>
    </location>
</feature>
<dbReference type="AlphaFoldDB" id="A0A2T6ZQP3"/>
<keyword evidence="2" id="KW-0813">Transport</keyword>
<keyword evidence="4" id="KW-0029">Amino-acid transport</keyword>
<dbReference type="InterPro" id="IPR050524">
    <property type="entry name" value="APC_YAT"/>
</dbReference>
<feature type="transmembrane region" description="Helical" evidence="8">
    <location>
        <begin position="87"/>
        <end position="105"/>
    </location>
</feature>
<comment type="caution">
    <text evidence="10">The sequence shown here is derived from an EMBL/GenBank/DDBJ whole genome shotgun (WGS) entry which is preliminary data.</text>
</comment>
<evidence type="ECO:0000256" key="1">
    <source>
        <dbReference type="ARBA" id="ARBA00004141"/>
    </source>
</evidence>
<evidence type="ECO:0000256" key="6">
    <source>
        <dbReference type="ARBA" id="ARBA00023136"/>
    </source>
</evidence>
<dbReference type="STRING" id="42251.A0A2T6ZQP3"/>
<evidence type="ECO:0000256" key="2">
    <source>
        <dbReference type="ARBA" id="ARBA00022448"/>
    </source>
</evidence>
<dbReference type="Pfam" id="PF00324">
    <property type="entry name" value="AA_permease"/>
    <property type="match status" value="1"/>
</dbReference>
<organism evidence="10 11">
    <name type="scientific">Tuber borchii</name>
    <name type="common">White truffle</name>
    <dbReference type="NCBI Taxonomy" id="42251"/>
    <lineage>
        <taxon>Eukaryota</taxon>
        <taxon>Fungi</taxon>
        <taxon>Dikarya</taxon>
        <taxon>Ascomycota</taxon>
        <taxon>Pezizomycotina</taxon>
        <taxon>Pezizomycetes</taxon>
        <taxon>Pezizales</taxon>
        <taxon>Tuberaceae</taxon>
        <taxon>Tuber</taxon>
    </lineage>
</organism>
<sequence>MSNTREDEKNPAHVFGKKEGEGSDLEHNRSDDGQVPYTGLVDQKEFGHVRRGLKARHVQFIAIGGIIGTGLFVGSGAALVRAGPLSILLAYSIVGTVVYSLMLAIGEMTTWLPVPGGLTVYAHRYLSPSWGFAMGWNYCFGAAMTVCAEVSAALLLIEYWTEDVNKAVWIIIILAVIFLLNIFVVEGYGEAEFIFASVKIITIIGLLFLAVILFFGGGPSKDRIGFRYWNNPGAMKAYLVHGNTGRFLGFLKSFVNACFAFGGSEVICVAASETLNPRRNIPKAVRRTFWRVLIFYVFGVLAIGVLVPYNDNGLTTALNNGAPGAAASPWVAAIVNAGIDALPSIINAVILTSAWSCGNSFMYASSRNLYALAITGHAPKIFAKCSKRGIPYFAVVAVFLATMLSFLLMSEKSAVVFEWFINITTVSSLFNWLTLFLATIRFRKGYLAQGVTRTDLPFQSPLMPYAAYYGCGMVAFFIPISGFDVFFPEKWSVKNFFANYSGILLFMVPFIFHKAWKRDSLTPPATMDIWTGKEEIDIYERENPPPEPKNIWEKIWFAIA</sequence>
<keyword evidence="5 8" id="KW-1133">Transmembrane helix</keyword>
<feature type="compositionally biased region" description="Basic and acidic residues" evidence="7">
    <location>
        <begin position="1"/>
        <end position="32"/>
    </location>
</feature>
<dbReference type="PROSITE" id="PS00218">
    <property type="entry name" value="AMINO_ACID_PERMEASE_1"/>
    <property type="match status" value="1"/>
</dbReference>
<dbReference type="PIRSF" id="PIRSF006060">
    <property type="entry name" value="AA_transporter"/>
    <property type="match status" value="1"/>
</dbReference>
<dbReference type="GO" id="GO:0016020">
    <property type="term" value="C:membrane"/>
    <property type="evidence" value="ECO:0007669"/>
    <property type="project" value="UniProtKB-SubCell"/>
</dbReference>